<sequence>MSYLGIDVSELKLRCTLLLGPKNDKCKRKVVANNRQGVYELIRWCAKHGLSSDQVHGVMDGTGLYHEQSATTLHDTGATVSLVNPENVHDFGQTRDMRSRTDGLDSLALARYGVAAQPPTWQPSPAHVRALRDLVAQWEALSEDRTRSLNRLKKADASAALALVESSISNSLCFYDGEMARLERAIDDHIDHHSDLQEDAALLAMIPGTCMNRSPSRENC</sequence>
<accession>A0A6S6ZZ30</accession>
<keyword evidence="3" id="KW-1185">Reference proteome</keyword>
<evidence type="ECO:0000313" key="2">
    <source>
        <dbReference type="EMBL" id="CAB3697785.1"/>
    </source>
</evidence>
<dbReference type="EMBL" id="CADIJQ010000003">
    <property type="protein sequence ID" value="CAB3697785.1"/>
    <property type="molecule type" value="Genomic_DNA"/>
</dbReference>
<dbReference type="InterPro" id="IPR002525">
    <property type="entry name" value="Transp_IS110-like_N"/>
</dbReference>
<dbReference type="Pfam" id="PF01548">
    <property type="entry name" value="DEDD_Tnp_IS110"/>
    <property type="match status" value="1"/>
</dbReference>
<evidence type="ECO:0000259" key="1">
    <source>
        <dbReference type="Pfam" id="PF01548"/>
    </source>
</evidence>
<reference evidence="2 3" key="1">
    <citation type="submission" date="2020-04" db="EMBL/GenBank/DDBJ databases">
        <authorList>
            <person name="De Canck E."/>
        </authorList>
    </citation>
    <scope>NUCLEOTIDE SEQUENCE [LARGE SCALE GENOMIC DNA]</scope>
    <source>
        <strain evidence="2 3">LMG 3441</strain>
    </source>
</reference>
<dbReference type="InterPro" id="IPR047650">
    <property type="entry name" value="Transpos_IS110"/>
</dbReference>
<dbReference type="AlphaFoldDB" id="A0A6S6ZZ30"/>
<dbReference type="GO" id="GO:0004803">
    <property type="term" value="F:transposase activity"/>
    <property type="evidence" value="ECO:0007669"/>
    <property type="project" value="InterPro"/>
</dbReference>
<dbReference type="RefSeq" id="WP_175169807.1">
    <property type="nucleotide sequence ID" value="NZ_CADIJQ010000003.1"/>
</dbReference>
<dbReference type="PANTHER" id="PTHR33055">
    <property type="entry name" value="TRANSPOSASE FOR INSERTION SEQUENCE ELEMENT IS1111A"/>
    <property type="match status" value="1"/>
</dbReference>
<dbReference type="Proteomes" id="UP000494269">
    <property type="component" value="Unassembled WGS sequence"/>
</dbReference>
<organism evidence="2 3">
    <name type="scientific">Achromobacter kerstersii</name>
    <dbReference type="NCBI Taxonomy" id="1353890"/>
    <lineage>
        <taxon>Bacteria</taxon>
        <taxon>Pseudomonadati</taxon>
        <taxon>Pseudomonadota</taxon>
        <taxon>Betaproteobacteria</taxon>
        <taxon>Burkholderiales</taxon>
        <taxon>Alcaligenaceae</taxon>
        <taxon>Achromobacter</taxon>
    </lineage>
</organism>
<dbReference type="PANTHER" id="PTHR33055:SF3">
    <property type="entry name" value="PUTATIVE TRANSPOSASE FOR IS117-RELATED"/>
    <property type="match status" value="1"/>
</dbReference>
<dbReference type="GO" id="GO:0006313">
    <property type="term" value="P:DNA transposition"/>
    <property type="evidence" value="ECO:0007669"/>
    <property type="project" value="InterPro"/>
</dbReference>
<proteinExistence type="predicted"/>
<gene>
    <name evidence="2" type="ORF">LMG3441_02379</name>
</gene>
<protein>
    <submittedName>
        <fullName evidence="2">IS110 family transposase IS1663</fullName>
    </submittedName>
</protein>
<name>A0A6S6ZZ30_9BURK</name>
<dbReference type="GO" id="GO:0003677">
    <property type="term" value="F:DNA binding"/>
    <property type="evidence" value="ECO:0007669"/>
    <property type="project" value="InterPro"/>
</dbReference>
<feature type="domain" description="Transposase IS110-like N-terminal" evidence="1">
    <location>
        <begin position="4"/>
        <end position="154"/>
    </location>
</feature>
<evidence type="ECO:0000313" key="3">
    <source>
        <dbReference type="Proteomes" id="UP000494269"/>
    </source>
</evidence>